<name>A0A2M9FVN5_9PROT</name>
<evidence type="ECO:0000256" key="4">
    <source>
        <dbReference type="ARBA" id="ARBA00022475"/>
    </source>
</evidence>
<feature type="transmembrane region" description="Helical" evidence="8">
    <location>
        <begin position="118"/>
        <end position="141"/>
    </location>
</feature>
<feature type="transmembrane region" description="Helical" evidence="8">
    <location>
        <begin position="314"/>
        <end position="336"/>
    </location>
</feature>
<keyword evidence="4" id="KW-1003">Cell membrane</keyword>
<dbReference type="CDD" id="cd06550">
    <property type="entry name" value="TM_ABC_iron-siderophores_like"/>
    <property type="match status" value="1"/>
</dbReference>
<dbReference type="EMBL" id="PHIG01000063">
    <property type="protein sequence ID" value="PJK27514.1"/>
    <property type="molecule type" value="Genomic_DNA"/>
</dbReference>
<dbReference type="InterPro" id="IPR037294">
    <property type="entry name" value="ABC_BtuC-like"/>
</dbReference>
<dbReference type="GO" id="GO:0005886">
    <property type="term" value="C:plasma membrane"/>
    <property type="evidence" value="ECO:0007669"/>
    <property type="project" value="UniProtKB-SubCell"/>
</dbReference>
<dbReference type="GO" id="GO:0022857">
    <property type="term" value="F:transmembrane transporter activity"/>
    <property type="evidence" value="ECO:0007669"/>
    <property type="project" value="InterPro"/>
</dbReference>
<evidence type="ECO:0000256" key="7">
    <source>
        <dbReference type="ARBA" id="ARBA00023136"/>
    </source>
</evidence>
<feature type="transmembrane region" description="Helical" evidence="8">
    <location>
        <begin position="148"/>
        <end position="171"/>
    </location>
</feature>
<evidence type="ECO:0000256" key="8">
    <source>
        <dbReference type="SAM" id="Phobius"/>
    </source>
</evidence>
<reference evidence="9 10" key="1">
    <citation type="submission" date="2017-11" db="EMBL/GenBank/DDBJ databases">
        <title>Draft genome sequence of Rhizobiales bacterium SY3-13.</title>
        <authorList>
            <person name="Sun C."/>
        </authorList>
    </citation>
    <scope>NUCLEOTIDE SEQUENCE [LARGE SCALE GENOMIC DNA]</scope>
    <source>
        <strain evidence="9 10">SY3-13</strain>
    </source>
</reference>
<keyword evidence="6 8" id="KW-1133">Transmembrane helix</keyword>
<keyword evidence="10" id="KW-1185">Reference proteome</keyword>
<proteinExistence type="inferred from homology"/>
<feature type="transmembrane region" description="Helical" evidence="8">
    <location>
        <begin position="27"/>
        <end position="49"/>
    </location>
</feature>
<evidence type="ECO:0000313" key="10">
    <source>
        <dbReference type="Proteomes" id="UP000229498"/>
    </source>
</evidence>
<gene>
    <name evidence="9" type="ORF">CVT23_21595</name>
</gene>
<evidence type="ECO:0000256" key="6">
    <source>
        <dbReference type="ARBA" id="ARBA00022989"/>
    </source>
</evidence>
<evidence type="ECO:0008006" key="11">
    <source>
        <dbReference type="Google" id="ProtNLM"/>
    </source>
</evidence>
<comment type="caution">
    <text evidence="9">The sequence shown here is derived from an EMBL/GenBank/DDBJ whole genome shotgun (WGS) entry which is preliminary data.</text>
</comment>
<evidence type="ECO:0000256" key="2">
    <source>
        <dbReference type="ARBA" id="ARBA00007935"/>
    </source>
</evidence>
<sequence>MSGVAGVARGGFDLAERARGRARVRRLWIAGFAAALAVVALGAAGTGAIDVPAVHILAILADRLLGLDLGIPYEGREEAVLMAIRLPRLVLGLCVGAALAVSGAVLQGMFRNPLADPALIGVSSGASMGAVMMIVLGGPLLTGAAAGLSAYAIPFAAFLGGLLIVTLVYGIAQRGGGTDVATLLLAGIALNALAAAVVGLMMFLSDDRELRDLNFWLLGSIASATWQKVTILLPCVAIGLVGLQRLTRFLNAIALGESEARHLGIGVEAAKRWAIVLVALATGAAVAMSGVVAFVGLTVPHLVRLMIGPDHRYLLPASALLGALVITLADTVARTAASPADLPIGVVMSLIGGPFFIWLLYRRRQAGF</sequence>
<dbReference type="PANTHER" id="PTHR30472">
    <property type="entry name" value="FERRIC ENTEROBACTIN TRANSPORT SYSTEM PERMEASE PROTEIN"/>
    <property type="match status" value="1"/>
</dbReference>
<keyword evidence="3" id="KW-0813">Transport</keyword>
<feature type="transmembrane region" description="Helical" evidence="8">
    <location>
        <begin position="273"/>
        <end position="302"/>
    </location>
</feature>
<feature type="transmembrane region" description="Helical" evidence="8">
    <location>
        <begin position="342"/>
        <end position="361"/>
    </location>
</feature>
<organism evidence="9 10">
    <name type="scientific">Minwuia thermotolerans</name>
    <dbReference type="NCBI Taxonomy" id="2056226"/>
    <lineage>
        <taxon>Bacteria</taxon>
        <taxon>Pseudomonadati</taxon>
        <taxon>Pseudomonadota</taxon>
        <taxon>Alphaproteobacteria</taxon>
        <taxon>Minwuiales</taxon>
        <taxon>Minwuiaceae</taxon>
        <taxon>Minwuia</taxon>
    </lineage>
</organism>
<feature type="transmembrane region" description="Helical" evidence="8">
    <location>
        <begin position="183"/>
        <end position="204"/>
    </location>
</feature>
<accession>A0A2M9FVN5</accession>
<dbReference type="AlphaFoldDB" id="A0A2M9FVN5"/>
<feature type="transmembrane region" description="Helical" evidence="8">
    <location>
        <begin position="86"/>
        <end position="106"/>
    </location>
</feature>
<protein>
    <recommendedName>
        <fullName evidence="11">Iron ABC transporter</fullName>
    </recommendedName>
</protein>
<feature type="transmembrane region" description="Helical" evidence="8">
    <location>
        <begin position="216"/>
        <end position="241"/>
    </location>
</feature>
<comment type="similarity">
    <text evidence="2">Belongs to the binding-protein-dependent transport system permease family. FecCD subfamily.</text>
</comment>
<evidence type="ECO:0000256" key="5">
    <source>
        <dbReference type="ARBA" id="ARBA00022692"/>
    </source>
</evidence>
<dbReference type="OrthoDB" id="9811975at2"/>
<dbReference type="FunFam" id="1.10.3470.10:FF:000001">
    <property type="entry name" value="Vitamin B12 ABC transporter permease BtuC"/>
    <property type="match status" value="1"/>
</dbReference>
<dbReference type="RefSeq" id="WP_109795227.1">
    <property type="nucleotide sequence ID" value="NZ_PHIG01000063.1"/>
</dbReference>
<comment type="subcellular location">
    <subcellularLocation>
        <location evidence="1">Cell membrane</location>
        <topology evidence="1">Multi-pass membrane protein</topology>
    </subcellularLocation>
</comment>
<dbReference type="Gene3D" id="1.10.3470.10">
    <property type="entry name" value="ABC transporter involved in vitamin B12 uptake, BtuC"/>
    <property type="match status" value="1"/>
</dbReference>
<keyword evidence="5 8" id="KW-0812">Transmembrane</keyword>
<dbReference type="Pfam" id="PF01032">
    <property type="entry name" value="FecCD"/>
    <property type="match status" value="1"/>
</dbReference>
<keyword evidence="7 8" id="KW-0472">Membrane</keyword>
<dbReference type="SUPFAM" id="SSF81345">
    <property type="entry name" value="ABC transporter involved in vitamin B12 uptake, BtuC"/>
    <property type="match status" value="1"/>
</dbReference>
<dbReference type="Proteomes" id="UP000229498">
    <property type="component" value="Unassembled WGS sequence"/>
</dbReference>
<dbReference type="InterPro" id="IPR000522">
    <property type="entry name" value="ABC_transptr_permease_BtuC"/>
</dbReference>
<evidence type="ECO:0000313" key="9">
    <source>
        <dbReference type="EMBL" id="PJK27514.1"/>
    </source>
</evidence>
<dbReference type="GO" id="GO:0033214">
    <property type="term" value="P:siderophore-iron import into cell"/>
    <property type="evidence" value="ECO:0007669"/>
    <property type="project" value="TreeGrafter"/>
</dbReference>
<evidence type="ECO:0000256" key="3">
    <source>
        <dbReference type="ARBA" id="ARBA00022448"/>
    </source>
</evidence>
<dbReference type="PANTHER" id="PTHR30472:SF25">
    <property type="entry name" value="ABC TRANSPORTER PERMEASE PROTEIN MJ0876-RELATED"/>
    <property type="match status" value="1"/>
</dbReference>
<evidence type="ECO:0000256" key="1">
    <source>
        <dbReference type="ARBA" id="ARBA00004651"/>
    </source>
</evidence>